<name>A0A023C0D1_9FLAO</name>
<dbReference type="PANTHER" id="PTHR42685:SF22">
    <property type="entry name" value="CONDITIONED MEDIUM FACTOR RECEPTOR 1"/>
    <property type="match status" value="1"/>
</dbReference>
<dbReference type="STRING" id="1317122.ATO12_02370"/>
<dbReference type="Pfam" id="PF01494">
    <property type="entry name" value="FAD_binding_3"/>
    <property type="match status" value="1"/>
</dbReference>
<protein>
    <submittedName>
        <fullName evidence="2">FAD-dependent oxidoreductase</fullName>
    </submittedName>
</protein>
<evidence type="ECO:0000259" key="1">
    <source>
        <dbReference type="Pfam" id="PF01494"/>
    </source>
</evidence>
<organism evidence="2 3">
    <name type="scientific">Aquimarina atlantica</name>
    <dbReference type="NCBI Taxonomy" id="1317122"/>
    <lineage>
        <taxon>Bacteria</taxon>
        <taxon>Pseudomonadati</taxon>
        <taxon>Bacteroidota</taxon>
        <taxon>Flavobacteriia</taxon>
        <taxon>Flavobacteriales</taxon>
        <taxon>Flavobacteriaceae</taxon>
        <taxon>Aquimarina</taxon>
    </lineage>
</organism>
<keyword evidence="3" id="KW-1185">Reference proteome</keyword>
<reference evidence="2 3" key="1">
    <citation type="submission" date="2014-04" db="EMBL/GenBank/DDBJ databases">
        <title>Aquimarina sp. 22II-S11-z7 Genome Sequencing.</title>
        <authorList>
            <person name="Lai Q."/>
        </authorList>
    </citation>
    <scope>NUCLEOTIDE SEQUENCE [LARGE SCALE GENOMIC DNA]</scope>
    <source>
        <strain evidence="2 3">22II-S11-z7</strain>
    </source>
</reference>
<evidence type="ECO:0000313" key="3">
    <source>
        <dbReference type="Proteomes" id="UP000023541"/>
    </source>
</evidence>
<dbReference type="InterPro" id="IPR036188">
    <property type="entry name" value="FAD/NAD-bd_sf"/>
</dbReference>
<accession>A0A023C0D1</accession>
<dbReference type="PANTHER" id="PTHR42685">
    <property type="entry name" value="GERANYLGERANYL DIPHOSPHATE REDUCTASE"/>
    <property type="match status" value="1"/>
</dbReference>
<evidence type="ECO:0000313" key="2">
    <source>
        <dbReference type="EMBL" id="EZH75654.1"/>
    </source>
</evidence>
<dbReference type="InterPro" id="IPR050407">
    <property type="entry name" value="Geranylgeranyl_reductase"/>
</dbReference>
<dbReference type="InterPro" id="IPR002938">
    <property type="entry name" value="FAD-bd"/>
</dbReference>
<dbReference type="RefSeq" id="WP_117590001.1">
    <property type="nucleotide sequence ID" value="NZ_AQRA01000001.1"/>
</dbReference>
<comment type="caution">
    <text evidence="2">The sequence shown here is derived from an EMBL/GenBank/DDBJ whole genome shotgun (WGS) entry which is preliminary data.</text>
</comment>
<dbReference type="GO" id="GO:0071949">
    <property type="term" value="F:FAD binding"/>
    <property type="evidence" value="ECO:0007669"/>
    <property type="project" value="InterPro"/>
</dbReference>
<feature type="domain" description="FAD-binding" evidence="1">
    <location>
        <begin position="6"/>
        <end position="306"/>
    </location>
</feature>
<dbReference type="Gene3D" id="3.50.50.60">
    <property type="entry name" value="FAD/NAD(P)-binding domain"/>
    <property type="match status" value="1"/>
</dbReference>
<proteinExistence type="predicted"/>
<dbReference type="PRINTS" id="PR00420">
    <property type="entry name" value="RNGMNOXGNASE"/>
</dbReference>
<dbReference type="eggNOG" id="COG0644">
    <property type="taxonomic scope" value="Bacteria"/>
</dbReference>
<dbReference type="SUPFAM" id="SSF51905">
    <property type="entry name" value="FAD/NAD(P)-binding domain"/>
    <property type="match status" value="1"/>
</dbReference>
<dbReference type="Proteomes" id="UP000023541">
    <property type="component" value="Unassembled WGS sequence"/>
</dbReference>
<sequence length="376" mass="42262">MDKYSHILIIGGGLAGLTNAIHLAKAGIPVTLIEMNTYPKHKVCGEYISNEVLPYFGFLDLDINVLQPTRISKFIISTQKGKCIHSTLPLGGFGVSRYALDHYLWEKAAAVGVQLIQDQVTDIHYHNNSFQIKTVANRLLTSDYVVGAYGKRTQLDKTLKRDFSYRKSPWLAVKAHYKANFDSDTVSLHNFEGGYCGLSMVENNIVNACYLATYDSFKKYKDLDIFQKEVLCKNPHLSAFFKNAQPLFDIPITISQINFDKKNPVEDHVFMTGDAAGLIHPLCGNGMAMAIQSAQILSQLLIHNYNQGLITPRKVIETEYTKQWNKAFSKRLYTGRTLQKILLNDSLQQLSYAIANTIPAIVPRIIKQTHGEPLIC</sequence>
<gene>
    <name evidence="2" type="ORF">ATO12_02370</name>
</gene>
<dbReference type="EMBL" id="AQRA01000001">
    <property type="protein sequence ID" value="EZH75654.1"/>
    <property type="molecule type" value="Genomic_DNA"/>
</dbReference>
<dbReference type="AlphaFoldDB" id="A0A023C0D1"/>
<dbReference type="OrthoDB" id="1142316at2"/>